<proteinExistence type="predicted"/>
<dbReference type="EMBL" id="LT840184">
    <property type="protein sequence ID" value="SMF88861.1"/>
    <property type="molecule type" value="Genomic_DNA"/>
</dbReference>
<dbReference type="SUPFAM" id="SSF52540">
    <property type="entry name" value="P-loop containing nucleoside triphosphate hydrolases"/>
    <property type="match status" value="1"/>
</dbReference>
<dbReference type="Proteomes" id="UP000192940">
    <property type="component" value="Chromosome I"/>
</dbReference>
<name>A0A1X7HN20_9BACL</name>
<evidence type="ECO:0000313" key="2">
    <source>
        <dbReference type="Proteomes" id="UP000192940"/>
    </source>
</evidence>
<reference evidence="1 2" key="1">
    <citation type="submission" date="2017-04" db="EMBL/GenBank/DDBJ databases">
        <authorList>
            <person name="Afonso C.L."/>
            <person name="Miller P.J."/>
            <person name="Scott M.A."/>
            <person name="Spackman E."/>
            <person name="Goraichik I."/>
            <person name="Dimitrov K.M."/>
            <person name="Suarez D.L."/>
            <person name="Swayne D.E."/>
        </authorList>
    </citation>
    <scope>NUCLEOTIDE SEQUENCE [LARGE SCALE GENOMIC DNA]</scope>
    <source>
        <strain evidence="1 2">N3/975</strain>
    </source>
</reference>
<keyword evidence="2" id="KW-1185">Reference proteome</keyword>
<evidence type="ECO:0008006" key="3">
    <source>
        <dbReference type="Google" id="ProtNLM"/>
    </source>
</evidence>
<organism evidence="1 2">
    <name type="scientific">Paenibacillus uliginis N3/975</name>
    <dbReference type="NCBI Taxonomy" id="1313296"/>
    <lineage>
        <taxon>Bacteria</taxon>
        <taxon>Bacillati</taxon>
        <taxon>Bacillota</taxon>
        <taxon>Bacilli</taxon>
        <taxon>Bacillales</taxon>
        <taxon>Paenibacillaceae</taxon>
        <taxon>Paenibacillus</taxon>
    </lineage>
</organism>
<sequence>MKISDRLLRRYLEHVYWICGGPCGGKSTMTRMISSKWGMKCYSSDDQTFNYQQKANPQDHPAILRHFVDWEWYFLGKDNDRNQWLNTAFEESVEFIILDLLQMGSEKPIIVDTDIAPDFLKSIADNNRIAYVFAEDDLIRTDYFKRDHVKGMEDIFPTLSEPERAKTETLNNIVKTSNHYLLQAKQHGVQYFIRNTSTTKEEMLSKIEKHFGLA</sequence>
<dbReference type="AlphaFoldDB" id="A0A1X7HN20"/>
<gene>
    <name evidence="1" type="ORF">SAMN05661091_4435</name>
</gene>
<dbReference type="STRING" id="1313296.SAMN05661091_4435"/>
<evidence type="ECO:0000313" key="1">
    <source>
        <dbReference type="EMBL" id="SMF88861.1"/>
    </source>
</evidence>
<dbReference type="InterPro" id="IPR027417">
    <property type="entry name" value="P-loop_NTPase"/>
</dbReference>
<dbReference type="RefSeq" id="WP_208915190.1">
    <property type="nucleotide sequence ID" value="NZ_LT840184.1"/>
</dbReference>
<protein>
    <recommendedName>
        <fullName evidence="3">Shikimate kinase</fullName>
    </recommendedName>
</protein>
<dbReference type="Gene3D" id="3.40.50.300">
    <property type="entry name" value="P-loop containing nucleotide triphosphate hydrolases"/>
    <property type="match status" value="1"/>
</dbReference>
<accession>A0A1X7HN20</accession>